<evidence type="ECO:0000313" key="7">
    <source>
        <dbReference type="Proteomes" id="UP001154078"/>
    </source>
</evidence>
<dbReference type="OrthoDB" id="6780401at2759"/>
<dbReference type="Proteomes" id="UP001154078">
    <property type="component" value="Chromosome 1"/>
</dbReference>
<protein>
    <recommendedName>
        <fullName evidence="5">SIAH-type domain-containing protein</fullName>
    </recommendedName>
</protein>
<dbReference type="PROSITE" id="PS51081">
    <property type="entry name" value="ZF_SIAH"/>
    <property type="match status" value="1"/>
</dbReference>
<keyword evidence="3" id="KW-0862">Zinc</keyword>
<evidence type="ECO:0000313" key="6">
    <source>
        <dbReference type="EMBL" id="CAH0547974.1"/>
    </source>
</evidence>
<dbReference type="GO" id="GO:0008270">
    <property type="term" value="F:zinc ion binding"/>
    <property type="evidence" value="ECO:0007669"/>
    <property type="project" value="UniProtKB-KW"/>
</dbReference>
<dbReference type="PANTHER" id="PTHR45877">
    <property type="entry name" value="E3 UBIQUITIN-PROTEIN LIGASE SIAH2"/>
    <property type="match status" value="1"/>
</dbReference>
<dbReference type="InterPro" id="IPR013010">
    <property type="entry name" value="Znf_SIAH"/>
</dbReference>
<evidence type="ECO:0000259" key="5">
    <source>
        <dbReference type="PROSITE" id="PS51081"/>
    </source>
</evidence>
<keyword evidence="2 4" id="KW-0863">Zinc-finger</keyword>
<dbReference type="AlphaFoldDB" id="A0A9P0AU48"/>
<dbReference type="GO" id="GO:0043161">
    <property type="term" value="P:proteasome-mediated ubiquitin-dependent protein catabolic process"/>
    <property type="evidence" value="ECO:0007669"/>
    <property type="project" value="TreeGrafter"/>
</dbReference>
<dbReference type="GO" id="GO:0061630">
    <property type="term" value="F:ubiquitin protein ligase activity"/>
    <property type="evidence" value="ECO:0007669"/>
    <property type="project" value="TreeGrafter"/>
</dbReference>
<evidence type="ECO:0000256" key="2">
    <source>
        <dbReference type="ARBA" id="ARBA00022771"/>
    </source>
</evidence>
<evidence type="ECO:0000256" key="4">
    <source>
        <dbReference type="PROSITE-ProRule" id="PRU00455"/>
    </source>
</evidence>
<dbReference type="Gene3D" id="3.30.40.10">
    <property type="entry name" value="Zinc/RING finger domain, C3HC4 (zinc finger)"/>
    <property type="match status" value="1"/>
</dbReference>
<dbReference type="EMBL" id="OV121132">
    <property type="protein sequence ID" value="CAH0547974.1"/>
    <property type="molecule type" value="Genomic_DNA"/>
</dbReference>
<dbReference type="PANTHER" id="PTHR45877:SF2">
    <property type="entry name" value="E3 UBIQUITIN-PROTEIN LIGASE SINA-RELATED"/>
    <property type="match status" value="1"/>
</dbReference>
<dbReference type="GO" id="GO:0031624">
    <property type="term" value="F:ubiquitin conjugating enzyme binding"/>
    <property type="evidence" value="ECO:0007669"/>
    <property type="project" value="TreeGrafter"/>
</dbReference>
<proteinExistence type="predicted"/>
<dbReference type="InterPro" id="IPR013083">
    <property type="entry name" value="Znf_RING/FYVE/PHD"/>
</dbReference>
<reference evidence="6" key="1">
    <citation type="submission" date="2021-12" db="EMBL/GenBank/DDBJ databases">
        <authorList>
            <person name="King R."/>
        </authorList>
    </citation>
    <scope>NUCLEOTIDE SEQUENCE</scope>
</reference>
<evidence type="ECO:0000256" key="3">
    <source>
        <dbReference type="ARBA" id="ARBA00022833"/>
    </source>
</evidence>
<name>A0A9P0AU48_BRAAE</name>
<gene>
    <name evidence="6" type="ORF">MELIAE_LOCUS1847</name>
</gene>
<dbReference type="GO" id="GO:0005737">
    <property type="term" value="C:cytoplasm"/>
    <property type="evidence" value="ECO:0007669"/>
    <property type="project" value="TreeGrafter"/>
</dbReference>
<keyword evidence="1" id="KW-0479">Metal-binding</keyword>
<dbReference type="InterPro" id="IPR004162">
    <property type="entry name" value="SINA-like_animal"/>
</dbReference>
<accession>A0A9P0AU48</accession>
<evidence type="ECO:0000256" key="1">
    <source>
        <dbReference type="ARBA" id="ARBA00022723"/>
    </source>
</evidence>
<sequence>MARNYYQVSDSILKDLCCVKCQKYLTVGPIGFDGQGGNTCGRCLCEKRSTFSFMEFSGNPLDFENQIPMTLMSYASSPNIRFPCVNRYEGCNELIPFCRMREHEEICAGFDRKCLNCDYLGVGTQLIQHYKNNHKHLLITNKPFVLDLTGNHATKYLHANQNNIFCVTVKYTKNLNQFVVETLSQSPCSRLGRISLTFYMKSFYKKPFQTITLKTDLLDINENKTLNISFMYGDYHIDDFDKMYCLYKVLFE</sequence>
<keyword evidence="7" id="KW-1185">Reference proteome</keyword>
<organism evidence="6 7">
    <name type="scientific">Brassicogethes aeneus</name>
    <name type="common">Rape pollen beetle</name>
    <name type="synonym">Meligethes aeneus</name>
    <dbReference type="NCBI Taxonomy" id="1431903"/>
    <lineage>
        <taxon>Eukaryota</taxon>
        <taxon>Metazoa</taxon>
        <taxon>Ecdysozoa</taxon>
        <taxon>Arthropoda</taxon>
        <taxon>Hexapoda</taxon>
        <taxon>Insecta</taxon>
        <taxon>Pterygota</taxon>
        <taxon>Neoptera</taxon>
        <taxon>Endopterygota</taxon>
        <taxon>Coleoptera</taxon>
        <taxon>Polyphaga</taxon>
        <taxon>Cucujiformia</taxon>
        <taxon>Nitidulidae</taxon>
        <taxon>Meligethinae</taxon>
        <taxon>Brassicogethes</taxon>
    </lineage>
</organism>
<dbReference type="SUPFAM" id="SSF49599">
    <property type="entry name" value="TRAF domain-like"/>
    <property type="match status" value="1"/>
</dbReference>
<feature type="domain" description="SIAH-type" evidence="5">
    <location>
        <begin position="79"/>
        <end position="135"/>
    </location>
</feature>